<name>A0A3E1NLN9_9BACT</name>
<dbReference type="PANTHER" id="PTHR11731:SF193">
    <property type="entry name" value="DIPEPTIDYL PEPTIDASE 9"/>
    <property type="match status" value="1"/>
</dbReference>
<feature type="domain" description="Peptidase S9 prolyl oligopeptidase catalytic" evidence="1">
    <location>
        <begin position="493"/>
        <end position="690"/>
    </location>
</feature>
<evidence type="ECO:0000259" key="2">
    <source>
        <dbReference type="Pfam" id="PF00930"/>
    </source>
</evidence>
<evidence type="ECO:0000259" key="1">
    <source>
        <dbReference type="Pfam" id="PF00326"/>
    </source>
</evidence>
<keyword evidence="4" id="KW-1185">Reference proteome</keyword>
<dbReference type="Gene3D" id="2.140.10.30">
    <property type="entry name" value="Dipeptidylpeptidase IV, N-terminal domain"/>
    <property type="match status" value="1"/>
</dbReference>
<dbReference type="GO" id="GO:0008239">
    <property type="term" value="F:dipeptidyl-peptidase activity"/>
    <property type="evidence" value="ECO:0007669"/>
    <property type="project" value="TreeGrafter"/>
</dbReference>
<dbReference type="Pfam" id="PF00326">
    <property type="entry name" value="Peptidase_S9"/>
    <property type="match status" value="1"/>
</dbReference>
<dbReference type="Pfam" id="PF00930">
    <property type="entry name" value="DPPIV_N"/>
    <property type="match status" value="1"/>
</dbReference>
<proteinExistence type="predicted"/>
<dbReference type="SUPFAM" id="SSF82171">
    <property type="entry name" value="DPP6 N-terminal domain-like"/>
    <property type="match status" value="1"/>
</dbReference>
<evidence type="ECO:0000313" key="4">
    <source>
        <dbReference type="Proteomes" id="UP000261284"/>
    </source>
</evidence>
<dbReference type="GO" id="GO:0008236">
    <property type="term" value="F:serine-type peptidase activity"/>
    <property type="evidence" value="ECO:0007669"/>
    <property type="project" value="InterPro"/>
</dbReference>
<dbReference type="PANTHER" id="PTHR11731">
    <property type="entry name" value="PROTEASE FAMILY S9B,C DIPEPTIDYL-PEPTIDASE IV-RELATED"/>
    <property type="match status" value="1"/>
</dbReference>
<organism evidence="3 4">
    <name type="scientific">Deminuibacter soli</name>
    <dbReference type="NCBI Taxonomy" id="2291815"/>
    <lineage>
        <taxon>Bacteria</taxon>
        <taxon>Pseudomonadati</taxon>
        <taxon>Bacteroidota</taxon>
        <taxon>Chitinophagia</taxon>
        <taxon>Chitinophagales</taxon>
        <taxon>Chitinophagaceae</taxon>
        <taxon>Deminuibacter</taxon>
    </lineage>
</organism>
<comment type="caution">
    <text evidence="3">The sequence shown here is derived from an EMBL/GenBank/DDBJ whole genome shotgun (WGS) entry which is preliminary data.</text>
</comment>
<dbReference type="InterPro" id="IPR050278">
    <property type="entry name" value="Serine_Prot_S9B/DPPIV"/>
</dbReference>
<protein>
    <submittedName>
        <fullName evidence="3">S9 family peptidase</fullName>
    </submittedName>
</protein>
<dbReference type="InterPro" id="IPR001375">
    <property type="entry name" value="Peptidase_S9_cat"/>
</dbReference>
<dbReference type="InterPro" id="IPR002469">
    <property type="entry name" value="Peptidase_S9B_N"/>
</dbReference>
<dbReference type="SUPFAM" id="SSF53474">
    <property type="entry name" value="alpha/beta-Hydrolases"/>
    <property type="match status" value="1"/>
</dbReference>
<dbReference type="AlphaFoldDB" id="A0A3E1NLN9"/>
<dbReference type="InterPro" id="IPR029058">
    <property type="entry name" value="AB_hydrolase_fold"/>
</dbReference>
<accession>A0A3E1NLN9</accession>
<dbReference type="Proteomes" id="UP000261284">
    <property type="component" value="Unassembled WGS sequence"/>
</dbReference>
<dbReference type="GO" id="GO:0006508">
    <property type="term" value="P:proteolysis"/>
    <property type="evidence" value="ECO:0007669"/>
    <property type="project" value="InterPro"/>
</dbReference>
<evidence type="ECO:0000313" key="3">
    <source>
        <dbReference type="EMBL" id="RFM28837.1"/>
    </source>
</evidence>
<dbReference type="OrthoDB" id="9812921at2"/>
<sequence length="701" mass="79607">MAIALPCAGLLAQQQALSTAQMLKNDRKGLMKEIPRITGWQDDTHYLLTQGQGAGTTSIVDVATGKEQPYPGADKKDEVFVRNNDVFFKSATGTEKQLTHDTIEEKNPTLSPDGQKVAFTRSNNLYVVTIASGAEKQLTTDGTDLIYNGWASWVYYEEILGRPSKYRAFWWNPDSKQIAYMHFNDTRVPLFPIYGATGQHGYVENTRYPKAGDPNPEVKVGVVNIDNANTVWADFNERDDQYFGTPFWTPDGKSLWLQWMNRGQDHLVVYGIDPATGSKKPVYDEQQKTWIDWLDDIHFLPGNKGYVVQSDKSGWMHIYRYDMSGKLINQVTTGEWTVKDVLLIDDQKNIAYFTARKENSARFDLYSVQLDGKNLKRLTFGEYNNAISLSPKGSYFVTTYSNVSTPTKLTLVDNKGKIVREIADSKGDELGNYQVAKTELIRVKTPDGFDLPLTITMPLNYDPAKKYPVLISIYGGPNAGTVYDSWNWRGFGSTQWWAKEGLIQVAMDHRGSGHFGKAGQNYLHRDLGDWEIKDYEEIVKWLIANRSVDKNKVCITGFSYGGYTTCMALTKGADFFTHGIAGGSVTDWMLYDSHYTERYMDLPSENPEGYKKSAIAPYVSNYKGNLYIVHGNMDDNVHMQNSIQLIGALEDQKKVFQFMIYPGGRHGWANDRNKWAHFNNEKTRFYYEKLLEKPVVKDALE</sequence>
<dbReference type="Gene3D" id="3.40.50.1820">
    <property type="entry name" value="alpha/beta hydrolase"/>
    <property type="match status" value="1"/>
</dbReference>
<dbReference type="EMBL" id="QTJU01000002">
    <property type="protein sequence ID" value="RFM28837.1"/>
    <property type="molecule type" value="Genomic_DNA"/>
</dbReference>
<reference evidence="3 4" key="1">
    <citation type="submission" date="2018-08" db="EMBL/GenBank/DDBJ databases">
        <title>Chitinophagaceae sp. K23C18032701, a novel bacterium isolated from forest soil.</title>
        <authorList>
            <person name="Wang C."/>
        </authorList>
    </citation>
    <scope>NUCLEOTIDE SEQUENCE [LARGE SCALE GENOMIC DNA]</scope>
    <source>
        <strain evidence="3 4">K23C18032701</strain>
    </source>
</reference>
<gene>
    <name evidence="3" type="ORF">DXN05_08675</name>
</gene>
<feature type="domain" description="Dipeptidylpeptidase IV N-terminal" evidence="2">
    <location>
        <begin position="107"/>
        <end position="407"/>
    </location>
</feature>